<dbReference type="EMBL" id="FZNQ01000005">
    <property type="protein sequence ID" value="SNR40987.1"/>
    <property type="molecule type" value="Genomic_DNA"/>
</dbReference>
<keyword evidence="2" id="KW-1133">Transmembrane helix</keyword>
<sequence>MVETGSPSTGVASLPRRIVGVVARKRTYANLLYLLLAFPLGFLYGWLLSFGFLVGLFTTIIGIGFVILALTVGGTRVIARFERWLANTLLGTNISPPADRPAADGIWATVRSYVDAPSTWRGFGFVFLKFMVGVVGFLLALALVNAVQFILAPLRYPTTVEFGEVNGEPVVWEVATQTEALALLPVGLVLLLFVFHLVNGVAYATARMADGLLGDVSSASDDADPSPVAVQPDDRNTEAEGAADRFEGDEDRSPPVDTDTEDPDAADDFVWGPR</sequence>
<feature type="compositionally biased region" description="Basic and acidic residues" evidence="1">
    <location>
        <begin position="232"/>
        <end position="254"/>
    </location>
</feature>
<keyword evidence="5" id="KW-1185">Reference proteome</keyword>
<protein>
    <submittedName>
        <fullName evidence="4">Putative sensor</fullName>
    </submittedName>
</protein>
<dbReference type="InterPro" id="IPR025828">
    <property type="entry name" value="Put_sensor_dom"/>
</dbReference>
<feature type="compositionally biased region" description="Acidic residues" evidence="1">
    <location>
        <begin position="258"/>
        <end position="267"/>
    </location>
</feature>
<reference evidence="4 5" key="1">
    <citation type="submission" date="2017-06" db="EMBL/GenBank/DDBJ databases">
        <authorList>
            <person name="Kim H.J."/>
            <person name="Triplett B.A."/>
        </authorList>
    </citation>
    <scope>NUCLEOTIDE SEQUENCE [LARGE SCALE GENOMIC DNA]</scope>
    <source>
        <strain evidence="4 5">DSM 8800</strain>
    </source>
</reference>
<feature type="transmembrane region" description="Helical" evidence="2">
    <location>
        <begin position="52"/>
        <end position="73"/>
    </location>
</feature>
<keyword evidence="2" id="KW-0812">Transmembrane</keyword>
<feature type="transmembrane region" description="Helical" evidence="2">
    <location>
        <begin position="126"/>
        <end position="151"/>
    </location>
</feature>
<feature type="compositionally biased region" description="Low complexity" evidence="1">
    <location>
        <begin position="219"/>
        <end position="230"/>
    </location>
</feature>
<feature type="domain" description="Putative sensor" evidence="3">
    <location>
        <begin position="33"/>
        <end position="213"/>
    </location>
</feature>
<evidence type="ECO:0000313" key="5">
    <source>
        <dbReference type="Proteomes" id="UP000198397"/>
    </source>
</evidence>
<dbReference type="Proteomes" id="UP000198397">
    <property type="component" value="Unassembled WGS sequence"/>
</dbReference>
<feature type="transmembrane region" description="Helical" evidence="2">
    <location>
        <begin position="27"/>
        <end position="46"/>
    </location>
</feature>
<feature type="region of interest" description="Disordered" evidence="1">
    <location>
        <begin position="219"/>
        <end position="274"/>
    </location>
</feature>
<dbReference type="AlphaFoldDB" id="A0A238W3K5"/>
<evidence type="ECO:0000256" key="2">
    <source>
        <dbReference type="SAM" id="Phobius"/>
    </source>
</evidence>
<evidence type="ECO:0000313" key="4">
    <source>
        <dbReference type="EMBL" id="SNR40987.1"/>
    </source>
</evidence>
<dbReference type="RefSeq" id="WP_089384353.1">
    <property type="nucleotide sequence ID" value="NZ_FZNQ01000005.1"/>
</dbReference>
<dbReference type="Pfam" id="PF13796">
    <property type="entry name" value="Sensor"/>
    <property type="match status" value="1"/>
</dbReference>
<dbReference type="OrthoDB" id="253413at2157"/>
<accession>A0A238W3K5</accession>
<feature type="transmembrane region" description="Helical" evidence="2">
    <location>
        <begin position="180"/>
        <end position="198"/>
    </location>
</feature>
<proteinExistence type="predicted"/>
<evidence type="ECO:0000256" key="1">
    <source>
        <dbReference type="SAM" id="MobiDB-lite"/>
    </source>
</evidence>
<organism evidence="4 5">
    <name type="scientific">Halorubrum vacuolatum</name>
    <name type="common">Natronobacterium vacuolatum</name>
    <dbReference type="NCBI Taxonomy" id="63740"/>
    <lineage>
        <taxon>Archaea</taxon>
        <taxon>Methanobacteriati</taxon>
        <taxon>Methanobacteriota</taxon>
        <taxon>Stenosarchaea group</taxon>
        <taxon>Halobacteria</taxon>
        <taxon>Halobacteriales</taxon>
        <taxon>Haloferacaceae</taxon>
        <taxon>Halorubrum</taxon>
    </lineage>
</organism>
<name>A0A238W3K5_HALVU</name>
<gene>
    <name evidence="4" type="ORF">SAMN06264855_10580</name>
</gene>
<keyword evidence="2" id="KW-0472">Membrane</keyword>
<evidence type="ECO:0000259" key="3">
    <source>
        <dbReference type="Pfam" id="PF13796"/>
    </source>
</evidence>